<protein>
    <submittedName>
        <fullName evidence="2">NUDIX hydrolase</fullName>
    </submittedName>
</protein>
<organism evidence="2 3">
    <name type="scientific">Chelatococcus sambhunathii</name>
    <dbReference type="NCBI Taxonomy" id="363953"/>
    <lineage>
        <taxon>Bacteria</taxon>
        <taxon>Pseudomonadati</taxon>
        <taxon>Pseudomonadota</taxon>
        <taxon>Alphaproteobacteria</taxon>
        <taxon>Hyphomicrobiales</taxon>
        <taxon>Chelatococcaceae</taxon>
        <taxon>Chelatococcus</taxon>
    </lineage>
</organism>
<evidence type="ECO:0000313" key="3">
    <source>
        <dbReference type="Proteomes" id="UP001181622"/>
    </source>
</evidence>
<dbReference type="GO" id="GO:0016787">
    <property type="term" value="F:hydrolase activity"/>
    <property type="evidence" value="ECO:0007669"/>
    <property type="project" value="UniProtKB-KW"/>
</dbReference>
<accession>A0ABU1DE62</accession>
<feature type="domain" description="Nudix hydrolase" evidence="1">
    <location>
        <begin position="86"/>
        <end position="230"/>
    </location>
</feature>
<gene>
    <name evidence="2" type="ORF">IHQ68_07145</name>
</gene>
<sequence>MSSFVRRVSGVVARFLDGPPPVEAERASEIDEAWRAALERRPKMFDGRILLADRVALEGDTLEVDFREAGFSTLMWLRGAGASEARLFNVFGAAAVISRDGAALLGRMAPHTANAGQIYFPCGTPDLGDVCGETVDLEGSIARELAEETGLAAPVVRSTEKAIAIFDGRLVGFIRRFETDLDAGELEARALAHLAAEREPELDRIVMARSAAELGDASPRYVELALGALLGD</sequence>
<evidence type="ECO:0000259" key="1">
    <source>
        <dbReference type="PROSITE" id="PS51462"/>
    </source>
</evidence>
<keyword evidence="3" id="KW-1185">Reference proteome</keyword>
<proteinExistence type="predicted"/>
<dbReference type="InterPro" id="IPR015797">
    <property type="entry name" value="NUDIX_hydrolase-like_dom_sf"/>
</dbReference>
<dbReference type="RefSeq" id="WP_309390248.1">
    <property type="nucleotide sequence ID" value="NZ_JADBEO010000011.1"/>
</dbReference>
<comment type="caution">
    <text evidence="2">The sequence shown here is derived from an EMBL/GenBank/DDBJ whole genome shotgun (WGS) entry which is preliminary data.</text>
</comment>
<evidence type="ECO:0000313" key="2">
    <source>
        <dbReference type="EMBL" id="MDR4306391.1"/>
    </source>
</evidence>
<dbReference type="Gene3D" id="3.90.79.10">
    <property type="entry name" value="Nucleoside Triphosphate Pyrophosphohydrolase"/>
    <property type="match status" value="1"/>
</dbReference>
<dbReference type="Proteomes" id="UP001181622">
    <property type="component" value="Unassembled WGS sequence"/>
</dbReference>
<name>A0ABU1DE62_9HYPH</name>
<dbReference type="EMBL" id="JADBEO010000011">
    <property type="protein sequence ID" value="MDR4306391.1"/>
    <property type="molecule type" value="Genomic_DNA"/>
</dbReference>
<dbReference type="InterPro" id="IPR000086">
    <property type="entry name" value="NUDIX_hydrolase_dom"/>
</dbReference>
<dbReference type="SUPFAM" id="SSF55811">
    <property type="entry name" value="Nudix"/>
    <property type="match status" value="1"/>
</dbReference>
<dbReference type="PROSITE" id="PS51462">
    <property type="entry name" value="NUDIX"/>
    <property type="match status" value="1"/>
</dbReference>
<keyword evidence="2" id="KW-0378">Hydrolase</keyword>
<reference evidence="2" key="1">
    <citation type="submission" date="2020-10" db="EMBL/GenBank/DDBJ databases">
        <authorList>
            <person name="Abbas A."/>
            <person name="Razzaq R."/>
            <person name="Waqas M."/>
            <person name="Abbas N."/>
            <person name="Nielsen T.K."/>
            <person name="Hansen L.H."/>
            <person name="Hussain S."/>
            <person name="Shahid M."/>
        </authorList>
    </citation>
    <scope>NUCLEOTIDE SEQUENCE</scope>
    <source>
        <strain evidence="2">S14</strain>
    </source>
</reference>